<gene>
    <name evidence="8" type="ORF">BU085_00155</name>
</gene>
<accession>A0A2T4Q3W6</accession>
<protein>
    <recommendedName>
        <fullName evidence="5">2-dehydropantoate 2-reductase</fullName>
        <ecNumber evidence="5">1.1.1.169</ecNumber>
    </recommendedName>
    <alternativeName>
        <fullName evidence="5">Ketopantoate reductase</fullName>
    </alternativeName>
</protein>
<evidence type="ECO:0000256" key="1">
    <source>
        <dbReference type="ARBA" id="ARBA00007870"/>
    </source>
</evidence>
<dbReference type="EC" id="1.1.1.169" evidence="5"/>
<name>A0A2T4Q3W6_STAWA</name>
<dbReference type="SUPFAM" id="SSF51735">
    <property type="entry name" value="NAD(P)-binding Rossmann-fold domains"/>
    <property type="match status" value="1"/>
</dbReference>
<comment type="catalytic activity">
    <reaction evidence="4">
        <text>6-phospho-D-gluconate + NADP(+) = D-ribulose 5-phosphate + CO2 + NADPH</text>
        <dbReference type="Rhea" id="RHEA:10116"/>
        <dbReference type="ChEBI" id="CHEBI:16526"/>
        <dbReference type="ChEBI" id="CHEBI:57783"/>
        <dbReference type="ChEBI" id="CHEBI:58121"/>
        <dbReference type="ChEBI" id="CHEBI:58349"/>
        <dbReference type="ChEBI" id="CHEBI:58759"/>
        <dbReference type="EC" id="1.1.1.44"/>
    </reaction>
</comment>
<comment type="catalytic activity">
    <reaction evidence="5">
        <text>(R)-pantoate + NADP(+) = 2-dehydropantoate + NADPH + H(+)</text>
        <dbReference type="Rhea" id="RHEA:16233"/>
        <dbReference type="ChEBI" id="CHEBI:11561"/>
        <dbReference type="ChEBI" id="CHEBI:15378"/>
        <dbReference type="ChEBI" id="CHEBI:15980"/>
        <dbReference type="ChEBI" id="CHEBI:57783"/>
        <dbReference type="ChEBI" id="CHEBI:58349"/>
        <dbReference type="EC" id="1.1.1.169"/>
    </reaction>
</comment>
<sequence>MTIGVIGPGAVGTTIAIELQQAYPDTLLIGKQKDTLNYFPENGHQSKTISVTPYQDITQPLDIVFIAVKTYQLETVITQLSPIIHEETIIILAQNGYGQLERIPFPNSYQAAVYISGQKNNNDVTHFRDYRLHLKDTPRTRKLQKLTNQTNIEIILEENIEEKIWYKLLVNLGINSITALGRDTAKLLRSSHIRNICRGIISEGISVARAEGLNFDVNTLDSIMTIYEGYPDQMGTSMYYDITSGRPLEMESIQGYIYKKAQEYHITTPYLDTVYAFLSAYQSQF</sequence>
<dbReference type="AlphaFoldDB" id="A0A2T4Q3W6"/>
<feature type="domain" description="Ketopantoate reductase N-terminal" evidence="6">
    <location>
        <begin position="3"/>
        <end position="120"/>
    </location>
</feature>
<dbReference type="InterPro" id="IPR013328">
    <property type="entry name" value="6PGD_dom2"/>
</dbReference>
<dbReference type="GO" id="GO:0015940">
    <property type="term" value="P:pantothenate biosynthetic process"/>
    <property type="evidence" value="ECO:0007669"/>
    <property type="project" value="UniProtKB-UniPathway"/>
</dbReference>
<feature type="domain" description="Ketopantoate reductase C-terminal" evidence="7">
    <location>
        <begin position="159"/>
        <end position="282"/>
    </location>
</feature>
<organism evidence="8 9">
    <name type="scientific">Staphylococcus warneri</name>
    <dbReference type="NCBI Taxonomy" id="1292"/>
    <lineage>
        <taxon>Bacteria</taxon>
        <taxon>Bacillati</taxon>
        <taxon>Bacillota</taxon>
        <taxon>Bacilli</taxon>
        <taxon>Bacillales</taxon>
        <taxon>Staphylococcaceae</taxon>
        <taxon>Staphylococcus</taxon>
    </lineage>
</organism>
<dbReference type="InterPro" id="IPR051402">
    <property type="entry name" value="KPR-Related"/>
</dbReference>
<dbReference type="GO" id="GO:0005737">
    <property type="term" value="C:cytoplasm"/>
    <property type="evidence" value="ECO:0007669"/>
    <property type="project" value="TreeGrafter"/>
</dbReference>
<dbReference type="NCBIfam" id="TIGR00745">
    <property type="entry name" value="apbA_panE"/>
    <property type="match status" value="1"/>
</dbReference>
<proteinExistence type="inferred from homology"/>
<dbReference type="EMBL" id="PZEV01000001">
    <property type="protein sequence ID" value="PTI52665.1"/>
    <property type="molecule type" value="Genomic_DNA"/>
</dbReference>
<dbReference type="Pfam" id="PF08546">
    <property type="entry name" value="ApbA_C"/>
    <property type="match status" value="1"/>
</dbReference>
<evidence type="ECO:0000256" key="5">
    <source>
        <dbReference type="RuleBase" id="RU362068"/>
    </source>
</evidence>
<keyword evidence="2 5" id="KW-0521">NADP</keyword>
<dbReference type="GO" id="GO:0004616">
    <property type="term" value="F:phosphogluconate dehydrogenase (decarboxylating) activity"/>
    <property type="evidence" value="ECO:0007669"/>
    <property type="project" value="UniProtKB-EC"/>
</dbReference>
<evidence type="ECO:0000259" key="7">
    <source>
        <dbReference type="Pfam" id="PF08546"/>
    </source>
</evidence>
<comment type="caution">
    <text evidence="8">The sequence shown here is derived from an EMBL/GenBank/DDBJ whole genome shotgun (WGS) entry which is preliminary data.</text>
</comment>
<dbReference type="FunFam" id="1.10.1040.10:FF:000017">
    <property type="entry name" value="2-dehydropantoate 2-reductase"/>
    <property type="match status" value="1"/>
</dbReference>
<dbReference type="PANTHER" id="PTHR21708">
    <property type="entry name" value="PROBABLE 2-DEHYDROPANTOATE 2-REDUCTASE"/>
    <property type="match status" value="1"/>
</dbReference>
<dbReference type="InterPro" id="IPR036291">
    <property type="entry name" value="NAD(P)-bd_dom_sf"/>
</dbReference>
<comment type="pathway">
    <text evidence="5">Cofactor biosynthesis; (R)-pantothenate biosynthesis; (R)-pantoate from 3-methyl-2-oxobutanoate: step 2/2.</text>
</comment>
<dbReference type="PANTHER" id="PTHR21708:SF26">
    <property type="entry name" value="2-DEHYDROPANTOATE 2-REDUCTASE"/>
    <property type="match status" value="1"/>
</dbReference>
<comment type="function">
    <text evidence="5">Catalyzes the NADPH-dependent reduction of ketopantoate into pantoic acid.</text>
</comment>
<dbReference type="InterPro" id="IPR008927">
    <property type="entry name" value="6-PGluconate_DH-like_C_sf"/>
</dbReference>
<dbReference type="InterPro" id="IPR013332">
    <property type="entry name" value="KPR_N"/>
</dbReference>
<evidence type="ECO:0000256" key="4">
    <source>
        <dbReference type="ARBA" id="ARBA00048640"/>
    </source>
</evidence>
<comment type="similarity">
    <text evidence="1 5">Belongs to the ketopantoate reductase family.</text>
</comment>
<dbReference type="STRING" id="1194526.A284_01515"/>
<dbReference type="GO" id="GO:0008677">
    <property type="term" value="F:2-dehydropantoate 2-reductase activity"/>
    <property type="evidence" value="ECO:0007669"/>
    <property type="project" value="UniProtKB-EC"/>
</dbReference>
<dbReference type="SUPFAM" id="SSF48179">
    <property type="entry name" value="6-phosphogluconate dehydrogenase C-terminal domain-like"/>
    <property type="match status" value="1"/>
</dbReference>
<reference evidence="8 9" key="1">
    <citation type="journal article" date="2016" name="Front. Microbiol.">
        <title>Comprehensive Phylogenetic Analysis of Bovine Non-aureus Staphylococci Species Based on Whole-Genome Sequencing.</title>
        <authorList>
            <person name="Naushad S."/>
            <person name="Barkema H.W."/>
            <person name="Luby C."/>
            <person name="Condas L.A."/>
            <person name="Nobrega D.B."/>
            <person name="Carson D.A."/>
            <person name="De Buck J."/>
        </authorList>
    </citation>
    <scope>NUCLEOTIDE SEQUENCE [LARGE SCALE GENOMIC DNA]</scope>
    <source>
        <strain evidence="8 9">SNUC 2993</strain>
    </source>
</reference>
<dbReference type="UniPathway" id="UPA00028">
    <property type="reaction ID" value="UER00004"/>
</dbReference>
<dbReference type="RefSeq" id="WP_107532327.1">
    <property type="nucleotide sequence ID" value="NZ_PZEV01000001.1"/>
</dbReference>
<dbReference type="InterPro" id="IPR003710">
    <property type="entry name" value="ApbA"/>
</dbReference>
<dbReference type="Pfam" id="PF02558">
    <property type="entry name" value="ApbA"/>
    <property type="match status" value="1"/>
</dbReference>
<evidence type="ECO:0000256" key="2">
    <source>
        <dbReference type="ARBA" id="ARBA00022857"/>
    </source>
</evidence>
<dbReference type="Proteomes" id="UP000240717">
    <property type="component" value="Unassembled WGS sequence"/>
</dbReference>
<evidence type="ECO:0000256" key="3">
    <source>
        <dbReference type="ARBA" id="ARBA00023002"/>
    </source>
</evidence>
<dbReference type="Gene3D" id="1.10.1040.10">
    <property type="entry name" value="N-(1-d-carboxylethyl)-l-norvaline Dehydrogenase, domain 2"/>
    <property type="match status" value="1"/>
</dbReference>
<keyword evidence="3 5" id="KW-0560">Oxidoreductase</keyword>
<keyword evidence="5" id="KW-0566">Pantothenate biosynthesis</keyword>
<evidence type="ECO:0000313" key="8">
    <source>
        <dbReference type="EMBL" id="PTI52665.1"/>
    </source>
</evidence>
<dbReference type="NCBIfam" id="NF009542">
    <property type="entry name" value="PRK12921.1-4"/>
    <property type="match status" value="1"/>
</dbReference>
<evidence type="ECO:0000313" key="9">
    <source>
        <dbReference type="Proteomes" id="UP000240717"/>
    </source>
</evidence>
<evidence type="ECO:0000259" key="6">
    <source>
        <dbReference type="Pfam" id="PF02558"/>
    </source>
</evidence>
<dbReference type="Gene3D" id="3.40.50.720">
    <property type="entry name" value="NAD(P)-binding Rossmann-like Domain"/>
    <property type="match status" value="1"/>
</dbReference>
<dbReference type="InterPro" id="IPR013752">
    <property type="entry name" value="KPA_reductase"/>
</dbReference>